<dbReference type="Pfam" id="PF00072">
    <property type="entry name" value="Response_reg"/>
    <property type="match status" value="1"/>
</dbReference>
<dbReference type="PROSITE" id="PS50110">
    <property type="entry name" value="RESPONSE_REGULATORY"/>
    <property type="match status" value="1"/>
</dbReference>
<comment type="caution">
    <text evidence="4">The sequence shown here is derived from an EMBL/GenBank/DDBJ whole genome shotgun (WGS) entry which is preliminary data.</text>
</comment>
<keyword evidence="5" id="KW-1185">Reference proteome</keyword>
<dbReference type="PANTHER" id="PTHR44591">
    <property type="entry name" value="STRESS RESPONSE REGULATOR PROTEIN 1"/>
    <property type="match status" value="1"/>
</dbReference>
<reference evidence="5" key="1">
    <citation type="journal article" date="2019" name="Int. J. Syst. Evol. Microbiol.">
        <title>The Global Catalogue of Microorganisms (GCM) 10K type strain sequencing project: providing services to taxonomists for standard genome sequencing and annotation.</title>
        <authorList>
            <consortium name="The Broad Institute Genomics Platform"/>
            <consortium name="The Broad Institute Genome Sequencing Center for Infectious Disease"/>
            <person name="Wu L."/>
            <person name="Ma J."/>
        </authorList>
    </citation>
    <scope>NUCLEOTIDE SEQUENCE [LARGE SCALE GENOMIC DNA]</scope>
    <source>
        <strain evidence="5">CGMCC 1.10759</strain>
    </source>
</reference>
<keyword evidence="1 2" id="KW-0597">Phosphoprotein</keyword>
<evidence type="ECO:0000256" key="1">
    <source>
        <dbReference type="ARBA" id="ARBA00022553"/>
    </source>
</evidence>
<dbReference type="SMART" id="SM00448">
    <property type="entry name" value="REC"/>
    <property type="match status" value="1"/>
</dbReference>
<dbReference type="InterPro" id="IPR001789">
    <property type="entry name" value="Sig_transdc_resp-reg_receiver"/>
</dbReference>
<dbReference type="SUPFAM" id="SSF52172">
    <property type="entry name" value="CheY-like"/>
    <property type="match status" value="1"/>
</dbReference>
<dbReference type="Proteomes" id="UP001595904">
    <property type="component" value="Unassembled WGS sequence"/>
</dbReference>
<dbReference type="InterPro" id="IPR050595">
    <property type="entry name" value="Bact_response_regulator"/>
</dbReference>
<evidence type="ECO:0000256" key="2">
    <source>
        <dbReference type="PROSITE-ProRule" id="PRU00169"/>
    </source>
</evidence>
<feature type="modified residue" description="4-aspartylphosphate" evidence="2">
    <location>
        <position position="53"/>
    </location>
</feature>
<gene>
    <name evidence="4" type="ORF">ACFPN2_19435</name>
</gene>
<protein>
    <submittedName>
        <fullName evidence="4">Response regulator</fullName>
    </submittedName>
</protein>
<accession>A0ABV8SWY7</accession>
<dbReference type="PANTHER" id="PTHR44591:SF23">
    <property type="entry name" value="CHEY SUBFAMILY"/>
    <property type="match status" value="1"/>
</dbReference>
<dbReference type="Gene3D" id="3.40.50.2300">
    <property type="match status" value="1"/>
</dbReference>
<organism evidence="4 5">
    <name type="scientific">Steroidobacter flavus</name>
    <dbReference type="NCBI Taxonomy" id="1842136"/>
    <lineage>
        <taxon>Bacteria</taxon>
        <taxon>Pseudomonadati</taxon>
        <taxon>Pseudomonadota</taxon>
        <taxon>Gammaproteobacteria</taxon>
        <taxon>Steroidobacterales</taxon>
        <taxon>Steroidobacteraceae</taxon>
        <taxon>Steroidobacter</taxon>
    </lineage>
</organism>
<dbReference type="EMBL" id="JBHSDU010000003">
    <property type="protein sequence ID" value="MFC4311280.1"/>
    <property type="molecule type" value="Genomic_DNA"/>
</dbReference>
<sequence>MSAHILIIEDNEMSLALAEYLLRQAGYTVSSATDGESGMRRALQNDIHLILCDLDLPVIEGPQLIQALRANGDWRKVPVLAFTAASMSDAQRRALDADFDGCVAKPVDPTVFAASIGPFLAPELRASQG</sequence>
<evidence type="ECO:0000259" key="3">
    <source>
        <dbReference type="PROSITE" id="PS50110"/>
    </source>
</evidence>
<dbReference type="InterPro" id="IPR011006">
    <property type="entry name" value="CheY-like_superfamily"/>
</dbReference>
<feature type="domain" description="Response regulatory" evidence="3">
    <location>
        <begin position="4"/>
        <end position="120"/>
    </location>
</feature>
<proteinExistence type="predicted"/>
<dbReference type="RefSeq" id="WP_380599479.1">
    <property type="nucleotide sequence ID" value="NZ_JBHSDU010000003.1"/>
</dbReference>
<evidence type="ECO:0000313" key="5">
    <source>
        <dbReference type="Proteomes" id="UP001595904"/>
    </source>
</evidence>
<name>A0ABV8SWY7_9GAMM</name>
<evidence type="ECO:0000313" key="4">
    <source>
        <dbReference type="EMBL" id="MFC4311280.1"/>
    </source>
</evidence>